<evidence type="ECO:0000313" key="2">
    <source>
        <dbReference type="Proteomes" id="UP000298061"/>
    </source>
</evidence>
<dbReference type="AlphaFoldDB" id="A0A4Y9ZNQ7"/>
<keyword evidence="2" id="KW-1185">Reference proteome</keyword>
<comment type="caution">
    <text evidence="1">The sequence shown here is derived from an EMBL/GenBank/DDBJ whole genome shotgun (WGS) entry which is preliminary data.</text>
</comment>
<dbReference type="OrthoDB" id="2720314at2759"/>
<reference evidence="1 2" key="1">
    <citation type="submission" date="2019-02" db="EMBL/GenBank/DDBJ databases">
        <title>Genome sequencing of the rare red list fungi Hericium alpestre (H. flagellum).</title>
        <authorList>
            <person name="Buettner E."/>
            <person name="Kellner H."/>
        </authorList>
    </citation>
    <scope>NUCLEOTIDE SEQUENCE [LARGE SCALE GENOMIC DNA]</scope>
    <source>
        <strain evidence="1 2">DSM 108284</strain>
    </source>
</reference>
<gene>
    <name evidence="1" type="ORF">EWM64_g8119</name>
</gene>
<organism evidence="1 2">
    <name type="scientific">Hericium alpestre</name>
    <dbReference type="NCBI Taxonomy" id="135208"/>
    <lineage>
        <taxon>Eukaryota</taxon>
        <taxon>Fungi</taxon>
        <taxon>Dikarya</taxon>
        <taxon>Basidiomycota</taxon>
        <taxon>Agaricomycotina</taxon>
        <taxon>Agaricomycetes</taxon>
        <taxon>Russulales</taxon>
        <taxon>Hericiaceae</taxon>
        <taxon>Hericium</taxon>
    </lineage>
</organism>
<dbReference type="EMBL" id="SFCI01001393">
    <property type="protein sequence ID" value="TFY75894.1"/>
    <property type="molecule type" value="Genomic_DNA"/>
</dbReference>
<sequence>MSSCKKRKLSGIDGAELSIAYNALLDLQQTLEDRGLGGQSDDVESADDQLEDQLERFLSLMTSILEGPKSYDLSNVTLDILEEHLHVTQAVTLILKDEITERTEKSSYLGQDKLWSSSHFHDHLNWLEGLVPRTSEANVRLWIDAFFFRTSAMVPPGMRMVLNEDHTIPSTAIRPTSLTTLAGQMDYSAVVAKERAAAIILDDPLMSTIHRILPTGFFVAIGKIWELRSSVGQAVAEMYGTAKLLKQNVLRGALTNGHEWIFLILNLNPDSEGGTFKRSLMMSLSISCDPSRPQVNMGKFSADQIAGILSFWIERSFNDLEEDDWFEPLNTPMESEK</sequence>
<accession>A0A4Y9ZNQ7</accession>
<proteinExistence type="predicted"/>
<dbReference type="Proteomes" id="UP000298061">
    <property type="component" value="Unassembled WGS sequence"/>
</dbReference>
<evidence type="ECO:0000313" key="1">
    <source>
        <dbReference type="EMBL" id="TFY75894.1"/>
    </source>
</evidence>
<protein>
    <submittedName>
        <fullName evidence="1">Uncharacterized protein</fullName>
    </submittedName>
</protein>
<name>A0A4Y9ZNQ7_9AGAM</name>